<organism evidence="1 2">
    <name type="scientific">Streptomyces venezuelae</name>
    <dbReference type="NCBI Taxonomy" id="54571"/>
    <lineage>
        <taxon>Bacteria</taxon>
        <taxon>Bacillati</taxon>
        <taxon>Actinomycetota</taxon>
        <taxon>Actinomycetes</taxon>
        <taxon>Kitasatosporales</taxon>
        <taxon>Streptomycetaceae</taxon>
        <taxon>Streptomyces</taxon>
    </lineage>
</organism>
<dbReference type="AlphaFoldDB" id="A0A5P2DSD8"/>
<reference evidence="1 2" key="1">
    <citation type="submission" date="2018-05" db="EMBL/GenBank/DDBJ databases">
        <title>Streptomyces venezuelae.</title>
        <authorList>
            <person name="Kim W."/>
            <person name="Lee N."/>
            <person name="Cho B.-K."/>
        </authorList>
    </citation>
    <scope>NUCLEOTIDE SEQUENCE [LARGE SCALE GENOMIC DNA]</scope>
    <source>
        <strain evidence="1 2">ATCC 21018</strain>
    </source>
</reference>
<proteinExistence type="predicted"/>
<dbReference type="EMBL" id="CP029189">
    <property type="protein sequence ID" value="QES57207.1"/>
    <property type="molecule type" value="Genomic_DNA"/>
</dbReference>
<dbReference type="OrthoDB" id="4277653at2"/>
<evidence type="ECO:0000313" key="1">
    <source>
        <dbReference type="EMBL" id="QES57207.1"/>
    </source>
</evidence>
<sequence length="98" mass="10759">MDLSKKLADWTDSDGAAYEVGRALGIFAEHDGFTSLKWVFWSDNPVGRALHETLLQLVAAGVLEQDEDEDRFRWAGDIPGVLEAARWGPTGGSDQNNP</sequence>
<dbReference type="RefSeq" id="WP_150260022.1">
    <property type="nucleotide sequence ID" value="NZ_CP029189.1"/>
</dbReference>
<name>A0A5P2DSD8_STRVZ</name>
<dbReference type="Proteomes" id="UP000324101">
    <property type="component" value="Chromosome"/>
</dbReference>
<accession>A0A5P2DSD8</accession>
<evidence type="ECO:0000313" key="2">
    <source>
        <dbReference type="Proteomes" id="UP000324101"/>
    </source>
</evidence>
<protein>
    <submittedName>
        <fullName evidence="1">Uncharacterized protein</fullName>
    </submittedName>
</protein>
<gene>
    <name evidence="1" type="ORF">DEJ51_25990</name>
</gene>